<name>A0A3S8S0F4_9BACL</name>
<gene>
    <name evidence="1" type="ORF">EIM92_22605</name>
</gene>
<organism evidence="1 2">
    <name type="scientific">Paenibacillus lentus</name>
    <dbReference type="NCBI Taxonomy" id="1338368"/>
    <lineage>
        <taxon>Bacteria</taxon>
        <taxon>Bacillati</taxon>
        <taxon>Bacillota</taxon>
        <taxon>Bacilli</taxon>
        <taxon>Bacillales</taxon>
        <taxon>Paenibacillaceae</taxon>
        <taxon>Paenibacillus</taxon>
    </lineage>
</organism>
<dbReference type="EMBL" id="CP034248">
    <property type="protein sequence ID" value="AZK48625.1"/>
    <property type="molecule type" value="Genomic_DNA"/>
</dbReference>
<evidence type="ECO:0008006" key="3">
    <source>
        <dbReference type="Google" id="ProtNLM"/>
    </source>
</evidence>
<sequence length="249" mass="28780">MKPWTKRFILVFLSLIMLWGVSGCMNKKPKAEVIKDLMMAHLEEKYGEEFLPMSLSFSNLAYSYDTLLAYPKNGSKQDYFEVEGTRMEDGSYSIRDGYFGVFIKPKYEAVMSGFVHEIYDEFKLYTNFGEGALPDRLNKDTPFEEIYNKDEHFSSDTVVFVKQTSAENIDIELSLLQIAGKMRQKQMVGYVRIFVIFDEKFDLIGQEVLNISASKDKEYFVDNPKSVMVTPDLKVRQNGMEVNTNGRIK</sequence>
<dbReference type="AlphaFoldDB" id="A0A3S8S0F4"/>
<dbReference type="Proteomes" id="UP000273145">
    <property type="component" value="Chromosome"/>
</dbReference>
<protein>
    <recommendedName>
        <fullName evidence="3">Lipoprotein</fullName>
    </recommendedName>
</protein>
<proteinExistence type="predicted"/>
<dbReference type="PROSITE" id="PS51257">
    <property type="entry name" value="PROKAR_LIPOPROTEIN"/>
    <property type="match status" value="1"/>
</dbReference>
<dbReference type="OrthoDB" id="2573893at2"/>
<evidence type="ECO:0000313" key="1">
    <source>
        <dbReference type="EMBL" id="AZK48625.1"/>
    </source>
</evidence>
<reference evidence="1 2" key="1">
    <citation type="submission" date="2018-11" db="EMBL/GenBank/DDBJ databases">
        <title>Genome sequencing of Paenibacillus lentus DSM25539(T).</title>
        <authorList>
            <person name="Kook J.-K."/>
            <person name="Park S.-N."/>
            <person name="Lim Y.K."/>
        </authorList>
    </citation>
    <scope>NUCLEOTIDE SEQUENCE [LARGE SCALE GENOMIC DNA]</scope>
    <source>
        <strain evidence="1 2">DSM 25539</strain>
    </source>
</reference>
<dbReference type="RefSeq" id="WP_125084776.1">
    <property type="nucleotide sequence ID" value="NZ_CP034248.1"/>
</dbReference>
<accession>A0A3S8S0F4</accession>
<keyword evidence="2" id="KW-1185">Reference proteome</keyword>
<dbReference type="KEGG" id="plen:EIM92_22605"/>
<evidence type="ECO:0000313" key="2">
    <source>
        <dbReference type="Proteomes" id="UP000273145"/>
    </source>
</evidence>